<dbReference type="Proteomes" id="UP000026961">
    <property type="component" value="Chromosome 8"/>
</dbReference>
<feature type="compositionally biased region" description="Low complexity" evidence="1">
    <location>
        <begin position="42"/>
        <end position="53"/>
    </location>
</feature>
<name>A0A0E0AWS8_9ORYZ</name>
<dbReference type="EnsemblPlants" id="OGLUM08G19460.1">
    <property type="protein sequence ID" value="OGLUM08G19460.1"/>
    <property type="gene ID" value="OGLUM08G19460"/>
</dbReference>
<protein>
    <submittedName>
        <fullName evidence="2">Uncharacterized protein</fullName>
    </submittedName>
</protein>
<sequence>MTEENSRGSGTKISDSAKAEPSKWSEAPQLFDVTGEPPPLPAAAGPADGEAFGQSGSAVGGARRRREAAAAAAARDGRRVRNSSEKLHMGTIKLTCTLSNPKEVSRTVVIEARCGILATNMSVCCNGRRHSLVHNIVIVILGENEREGCQWWLRRWGQIHQPPELGALEMARRVPITI</sequence>
<feature type="region of interest" description="Disordered" evidence="1">
    <location>
        <begin position="1"/>
        <end position="63"/>
    </location>
</feature>
<dbReference type="AlphaFoldDB" id="A0A0E0AWS8"/>
<reference evidence="2" key="2">
    <citation type="submission" date="2018-05" db="EMBL/GenBank/DDBJ databases">
        <title>OgluRS3 (Oryza glumaepatula Reference Sequence Version 3).</title>
        <authorList>
            <person name="Zhang J."/>
            <person name="Kudrna D."/>
            <person name="Lee S."/>
            <person name="Talag J."/>
            <person name="Welchert J."/>
            <person name="Wing R.A."/>
        </authorList>
    </citation>
    <scope>NUCLEOTIDE SEQUENCE [LARGE SCALE GENOMIC DNA]</scope>
</reference>
<keyword evidence="3" id="KW-1185">Reference proteome</keyword>
<proteinExistence type="predicted"/>
<evidence type="ECO:0000313" key="2">
    <source>
        <dbReference type="EnsemblPlants" id="OGLUM08G19460.1"/>
    </source>
</evidence>
<evidence type="ECO:0000256" key="1">
    <source>
        <dbReference type="SAM" id="MobiDB-lite"/>
    </source>
</evidence>
<dbReference type="HOGENOM" id="CLU_1512866_0_0_1"/>
<reference evidence="2" key="1">
    <citation type="submission" date="2015-04" db="UniProtKB">
        <authorList>
            <consortium name="EnsemblPlants"/>
        </authorList>
    </citation>
    <scope>IDENTIFICATION</scope>
</reference>
<organism evidence="2">
    <name type="scientific">Oryza glumipatula</name>
    <dbReference type="NCBI Taxonomy" id="40148"/>
    <lineage>
        <taxon>Eukaryota</taxon>
        <taxon>Viridiplantae</taxon>
        <taxon>Streptophyta</taxon>
        <taxon>Embryophyta</taxon>
        <taxon>Tracheophyta</taxon>
        <taxon>Spermatophyta</taxon>
        <taxon>Magnoliopsida</taxon>
        <taxon>Liliopsida</taxon>
        <taxon>Poales</taxon>
        <taxon>Poaceae</taxon>
        <taxon>BOP clade</taxon>
        <taxon>Oryzoideae</taxon>
        <taxon>Oryzeae</taxon>
        <taxon>Oryzinae</taxon>
        <taxon>Oryza</taxon>
    </lineage>
</organism>
<evidence type="ECO:0000313" key="3">
    <source>
        <dbReference type="Proteomes" id="UP000026961"/>
    </source>
</evidence>
<accession>A0A0E0AWS8</accession>
<dbReference type="Gramene" id="OGLUM08G19460.1">
    <property type="protein sequence ID" value="OGLUM08G19460.1"/>
    <property type="gene ID" value="OGLUM08G19460"/>
</dbReference>